<dbReference type="Pfam" id="PF12023">
    <property type="entry name" value="DUF3511"/>
    <property type="match status" value="1"/>
</dbReference>
<dbReference type="EMBL" id="OU503041">
    <property type="protein sequence ID" value="CAI9763941.1"/>
    <property type="molecule type" value="Genomic_DNA"/>
</dbReference>
<dbReference type="Proteomes" id="UP000834106">
    <property type="component" value="Chromosome 6"/>
</dbReference>
<dbReference type="InterPro" id="IPR021899">
    <property type="entry name" value="DUF3511"/>
</dbReference>
<sequence>MSMEKSRSYPQYSSSCSTEFGFGFQDRANSYIFNGPTTKDEAFAASTDPEMKRKKRIAAYNMFTTEALRWDSVAGEGKWGGLDSFSDGLTLEPFLISFQIFHKKIFNNFQSLSQSEICFDFLWR</sequence>
<reference evidence="1" key="1">
    <citation type="submission" date="2023-05" db="EMBL/GenBank/DDBJ databases">
        <authorList>
            <person name="Huff M."/>
        </authorList>
    </citation>
    <scope>NUCLEOTIDE SEQUENCE</scope>
</reference>
<name>A0AAD1Z9P5_9LAMI</name>
<proteinExistence type="predicted"/>
<organism evidence="1 2">
    <name type="scientific">Fraxinus pennsylvanica</name>
    <dbReference type="NCBI Taxonomy" id="56036"/>
    <lineage>
        <taxon>Eukaryota</taxon>
        <taxon>Viridiplantae</taxon>
        <taxon>Streptophyta</taxon>
        <taxon>Embryophyta</taxon>
        <taxon>Tracheophyta</taxon>
        <taxon>Spermatophyta</taxon>
        <taxon>Magnoliopsida</taxon>
        <taxon>eudicotyledons</taxon>
        <taxon>Gunneridae</taxon>
        <taxon>Pentapetalae</taxon>
        <taxon>asterids</taxon>
        <taxon>lamiids</taxon>
        <taxon>Lamiales</taxon>
        <taxon>Oleaceae</taxon>
        <taxon>Oleeae</taxon>
        <taxon>Fraxinus</taxon>
    </lineage>
</organism>
<evidence type="ECO:0000313" key="1">
    <source>
        <dbReference type="EMBL" id="CAI9763941.1"/>
    </source>
</evidence>
<keyword evidence="2" id="KW-1185">Reference proteome</keyword>
<dbReference type="AlphaFoldDB" id="A0AAD1Z9P5"/>
<gene>
    <name evidence="1" type="ORF">FPE_LOCUS11371</name>
</gene>
<evidence type="ECO:0000313" key="2">
    <source>
        <dbReference type="Proteomes" id="UP000834106"/>
    </source>
</evidence>
<accession>A0AAD1Z9P5</accession>
<protein>
    <submittedName>
        <fullName evidence="1">Uncharacterized protein</fullName>
    </submittedName>
</protein>